<gene>
    <name evidence="8" type="ORF">R3P38DRAFT_2708360</name>
</gene>
<evidence type="ECO:0000313" key="9">
    <source>
        <dbReference type="Proteomes" id="UP001362999"/>
    </source>
</evidence>
<feature type="domain" description="J" evidence="7">
    <location>
        <begin position="130"/>
        <end position="194"/>
    </location>
</feature>
<dbReference type="InterPro" id="IPR015399">
    <property type="entry name" value="DUF1977_DnaJ-like"/>
</dbReference>
<evidence type="ECO:0000256" key="1">
    <source>
        <dbReference type="ARBA" id="ARBA00004389"/>
    </source>
</evidence>
<name>A0AAW0BGZ9_9AGAR</name>
<dbReference type="FunFam" id="1.10.287.110:FF:000070">
    <property type="entry name" value="Endoplasmic reticulum protein, putative"/>
    <property type="match status" value="1"/>
</dbReference>
<evidence type="ECO:0000256" key="6">
    <source>
        <dbReference type="SAM" id="MobiDB-lite"/>
    </source>
</evidence>
<dbReference type="GO" id="GO:0005789">
    <property type="term" value="C:endoplasmic reticulum membrane"/>
    <property type="evidence" value="ECO:0007669"/>
    <property type="project" value="UniProtKB-SubCell"/>
</dbReference>
<dbReference type="EMBL" id="JAWWNJ010000034">
    <property type="protein sequence ID" value="KAK7025250.1"/>
    <property type="molecule type" value="Genomic_DNA"/>
</dbReference>
<feature type="region of interest" description="Disordered" evidence="6">
    <location>
        <begin position="185"/>
        <end position="217"/>
    </location>
</feature>
<evidence type="ECO:0000256" key="4">
    <source>
        <dbReference type="ARBA" id="ARBA00022989"/>
    </source>
</evidence>
<dbReference type="CDD" id="cd06257">
    <property type="entry name" value="DnaJ"/>
    <property type="match status" value="1"/>
</dbReference>
<comment type="caution">
    <text evidence="8">The sequence shown here is derived from an EMBL/GenBank/DDBJ whole genome shotgun (WGS) entry which is preliminary data.</text>
</comment>
<accession>A0AAW0BGZ9</accession>
<evidence type="ECO:0000256" key="2">
    <source>
        <dbReference type="ARBA" id="ARBA00022692"/>
    </source>
</evidence>
<feature type="region of interest" description="Disordered" evidence="6">
    <location>
        <begin position="60"/>
        <end position="111"/>
    </location>
</feature>
<keyword evidence="3" id="KW-0256">Endoplasmic reticulum</keyword>
<feature type="compositionally biased region" description="Low complexity" evidence="6">
    <location>
        <begin position="60"/>
        <end position="102"/>
    </location>
</feature>
<dbReference type="PANTHER" id="PTHR43908">
    <property type="entry name" value="AT29763P-RELATED"/>
    <property type="match status" value="1"/>
</dbReference>
<keyword evidence="4" id="KW-1133">Transmembrane helix</keyword>
<dbReference type="Pfam" id="PF09320">
    <property type="entry name" value="DUF1977"/>
    <property type="match status" value="1"/>
</dbReference>
<keyword evidence="9" id="KW-1185">Reference proteome</keyword>
<dbReference type="InterPro" id="IPR051100">
    <property type="entry name" value="DnaJ_subfamily_B/C"/>
</dbReference>
<organism evidence="8 9">
    <name type="scientific">Favolaschia claudopus</name>
    <dbReference type="NCBI Taxonomy" id="2862362"/>
    <lineage>
        <taxon>Eukaryota</taxon>
        <taxon>Fungi</taxon>
        <taxon>Dikarya</taxon>
        <taxon>Basidiomycota</taxon>
        <taxon>Agaricomycotina</taxon>
        <taxon>Agaricomycetes</taxon>
        <taxon>Agaricomycetidae</taxon>
        <taxon>Agaricales</taxon>
        <taxon>Marasmiineae</taxon>
        <taxon>Mycenaceae</taxon>
        <taxon>Favolaschia</taxon>
    </lineage>
</organism>
<evidence type="ECO:0000259" key="7">
    <source>
        <dbReference type="PROSITE" id="PS50076"/>
    </source>
</evidence>
<dbReference type="InterPro" id="IPR036869">
    <property type="entry name" value="J_dom_sf"/>
</dbReference>
<dbReference type="PRINTS" id="PR00625">
    <property type="entry name" value="JDOMAIN"/>
</dbReference>
<dbReference type="InterPro" id="IPR001623">
    <property type="entry name" value="DnaJ_domain"/>
</dbReference>
<dbReference type="Gene3D" id="1.10.287.110">
    <property type="entry name" value="DnaJ domain"/>
    <property type="match status" value="1"/>
</dbReference>
<evidence type="ECO:0000256" key="3">
    <source>
        <dbReference type="ARBA" id="ARBA00022824"/>
    </source>
</evidence>
<dbReference type="Pfam" id="PF00226">
    <property type="entry name" value="DnaJ"/>
    <property type="match status" value="1"/>
</dbReference>
<feature type="compositionally biased region" description="Basic and acidic residues" evidence="6">
    <location>
        <begin position="185"/>
        <end position="202"/>
    </location>
</feature>
<sequence length="455" mass="49075">MESNREEATRCLAIAQKHFSAANYPSARKFAQKSISLFETPEAVRLLAAINTAAAAESTSSAANGASEAASSSTETHPSAAGAKHRNAAAGSSSSAKANGTASGAGGEKREYTAEQATVVRRVRACKVTEYYEILSVKRDCEEAEIKKAYRKLALALHPDKNGAPGADEAFKLVSKAFQVLSDPQKRSVYDRSGSDPEDRTGGMRPPGFQSFNGGGGGFEGELSPEDLFNMFFGGGGGGGFGNGGFGNGFGGGPVFTMNFGPGGFRTTRMGGGVPRQQQQDGNAQQRSPLVQLLPLLLLFAFSLLSALPNLFTSPPVPDPRFSWTKTYHYNLERQTSGMGVKYHVDANEVMRHPVIGAELARDNIDWRKFTAVKDHVDSKQQQAGPALTKFESSVDRAYTQKLYSECQAGHDRKMRAKDNEVGLFGIGTDWKKVERIEKEVVPSCEELKRRGLLR</sequence>
<proteinExistence type="predicted"/>
<dbReference type="InterPro" id="IPR018253">
    <property type="entry name" value="DnaJ_domain_CS"/>
</dbReference>
<dbReference type="PROSITE" id="PS00636">
    <property type="entry name" value="DNAJ_1"/>
    <property type="match status" value="1"/>
</dbReference>
<keyword evidence="5" id="KW-0472">Membrane</keyword>
<dbReference type="PROSITE" id="PS50076">
    <property type="entry name" value="DNAJ_2"/>
    <property type="match status" value="1"/>
</dbReference>
<dbReference type="SUPFAM" id="SSF46565">
    <property type="entry name" value="Chaperone J-domain"/>
    <property type="match status" value="1"/>
</dbReference>
<dbReference type="PANTHER" id="PTHR43908:SF3">
    <property type="entry name" value="AT29763P-RELATED"/>
    <property type="match status" value="1"/>
</dbReference>
<dbReference type="GO" id="GO:0071218">
    <property type="term" value="P:cellular response to misfolded protein"/>
    <property type="evidence" value="ECO:0007669"/>
    <property type="project" value="TreeGrafter"/>
</dbReference>
<reference evidence="8 9" key="1">
    <citation type="journal article" date="2024" name="J Genomics">
        <title>Draft genome sequencing and assembly of Favolaschia claudopus CIRM-BRFM 2984 isolated from oak limbs.</title>
        <authorList>
            <person name="Navarro D."/>
            <person name="Drula E."/>
            <person name="Chaduli D."/>
            <person name="Cazenave R."/>
            <person name="Ahrendt S."/>
            <person name="Wang J."/>
            <person name="Lipzen A."/>
            <person name="Daum C."/>
            <person name="Barry K."/>
            <person name="Grigoriev I.V."/>
            <person name="Favel A."/>
            <person name="Rosso M.N."/>
            <person name="Martin F."/>
        </authorList>
    </citation>
    <scope>NUCLEOTIDE SEQUENCE [LARGE SCALE GENOMIC DNA]</scope>
    <source>
        <strain evidence="8 9">CIRM-BRFM 2984</strain>
    </source>
</reference>
<keyword evidence="2" id="KW-0812">Transmembrane</keyword>
<protein>
    <submittedName>
        <fullName evidence="8">J domain-containing protein</fullName>
    </submittedName>
</protein>
<evidence type="ECO:0000313" key="8">
    <source>
        <dbReference type="EMBL" id="KAK7025250.1"/>
    </source>
</evidence>
<dbReference type="SMART" id="SM00271">
    <property type="entry name" value="DnaJ"/>
    <property type="match status" value="1"/>
</dbReference>
<dbReference type="AlphaFoldDB" id="A0AAW0BGZ9"/>
<dbReference type="GO" id="GO:0030544">
    <property type="term" value="F:Hsp70 protein binding"/>
    <property type="evidence" value="ECO:0007669"/>
    <property type="project" value="TreeGrafter"/>
</dbReference>
<dbReference type="Proteomes" id="UP001362999">
    <property type="component" value="Unassembled WGS sequence"/>
</dbReference>
<comment type="subcellular location">
    <subcellularLocation>
        <location evidence="1">Endoplasmic reticulum membrane</location>
        <topology evidence="1">Single-pass membrane protein</topology>
    </subcellularLocation>
</comment>
<evidence type="ECO:0000256" key="5">
    <source>
        <dbReference type="ARBA" id="ARBA00023136"/>
    </source>
</evidence>